<keyword evidence="4" id="KW-0560">Oxidoreductase</keyword>
<dbReference type="Gene3D" id="3.30.9.10">
    <property type="entry name" value="D-Amino Acid Oxidase, subunit A, domain 2"/>
    <property type="match status" value="1"/>
</dbReference>
<comment type="cofactor">
    <cofactor evidence="1">
        <name>FAD</name>
        <dbReference type="ChEBI" id="CHEBI:57692"/>
    </cofactor>
</comment>
<dbReference type="InterPro" id="IPR006076">
    <property type="entry name" value="FAD-dep_OxRdtase"/>
</dbReference>
<dbReference type="Gene3D" id="3.50.50.60">
    <property type="entry name" value="FAD/NAD(P)-binding domain"/>
    <property type="match status" value="1"/>
</dbReference>
<dbReference type="Pfam" id="PF01266">
    <property type="entry name" value="DAO"/>
    <property type="match status" value="1"/>
</dbReference>
<name>A0ABV2DEK9_9HYPH</name>
<evidence type="ECO:0000313" key="6">
    <source>
        <dbReference type="EMBL" id="MET2828476.1"/>
    </source>
</evidence>
<dbReference type="PANTHER" id="PTHR10961:SF46">
    <property type="entry name" value="PEROXISOMAL SARCOSINE OXIDASE"/>
    <property type="match status" value="1"/>
</dbReference>
<proteinExistence type="predicted"/>
<evidence type="ECO:0000256" key="1">
    <source>
        <dbReference type="ARBA" id="ARBA00001974"/>
    </source>
</evidence>
<evidence type="ECO:0000256" key="4">
    <source>
        <dbReference type="ARBA" id="ARBA00023002"/>
    </source>
</evidence>
<comment type="caution">
    <text evidence="6">The sequence shown here is derived from an EMBL/GenBank/DDBJ whole genome shotgun (WGS) entry which is preliminary data.</text>
</comment>
<dbReference type="RefSeq" id="WP_354460477.1">
    <property type="nucleotide sequence ID" value="NZ_JBEWSZ010000001.1"/>
</dbReference>
<evidence type="ECO:0000256" key="2">
    <source>
        <dbReference type="ARBA" id="ARBA00022630"/>
    </source>
</evidence>
<keyword evidence="7" id="KW-1185">Reference proteome</keyword>
<dbReference type="SUPFAM" id="SSF54373">
    <property type="entry name" value="FAD-linked reductases, C-terminal domain"/>
    <property type="match status" value="1"/>
</dbReference>
<dbReference type="InterPro" id="IPR045170">
    <property type="entry name" value="MTOX"/>
</dbReference>
<keyword evidence="3" id="KW-0274">FAD</keyword>
<evidence type="ECO:0000256" key="3">
    <source>
        <dbReference type="ARBA" id="ARBA00022827"/>
    </source>
</evidence>
<dbReference type="InterPro" id="IPR036188">
    <property type="entry name" value="FAD/NAD-bd_sf"/>
</dbReference>
<keyword evidence="2" id="KW-0285">Flavoprotein</keyword>
<gene>
    <name evidence="6" type="ORF">ABVQ20_15950</name>
</gene>
<feature type="domain" description="FAD dependent oxidoreductase" evidence="5">
    <location>
        <begin position="2"/>
        <end position="345"/>
    </location>
</feature>
<organism evidence="6 7">
    <name type="scientific">Mesorhizobium shangrilense</name>
    <dbReference type="NCBI Taxonomy" id="460060"/>
    <lineage>
        <taxon>Bacteria</taxon>
        <taxon>Pseudomonadati</taxon>
        <taxon>Pseudomonadota</taxon>
        <taxon>Alphaproteobacteria</taxon>
        <taxon>Hyphomicrobiales</taxon>
        <taxon>Phyllobacteriaceae</taxon>
        <taxon>Mesorhizobium</taxon>
    </lineage>
</organism>
<dbReference type="PANTHER" id="PTHR10961">
    <property type="entry name" value="PEROXISOMAL SARCOSINE OXIDASE"/>
    <property type="match status" value="1"/>
</dbReference>
<protein>
    <submittedName>
        <fullName evidence="6">FAD-dependent oxidoreductase</fullName>
    </submittedName>
</protein>
<dbReference type="SUPFAM" id="SSF51905">
    <property type="entry name" value="FAD/NAD(P)-binding domain"/>
    <property type="match status" value="1"/>
</dbReference>
<evidence type="ECO:0000259" key="5">
    <source>
        <dbReference type="Pfam" id="PF01266"/>
    </source>
</evidence>
<dbReference type="EMBL" id="JBEWSZ010000001">
    <property type="protein sequence ID" value="MET2828476.1"/>
    <property type="molecule type" value="Genomic_DNA"/>
</dbReference>
<dbReference type="PRINTS" id="PR00419">
    <property type="entry name" value="ADXRDTASE"/>
</dbReference>
<reference evidence="6 7" key="1">
    <citation type="submission" date="2024-06" db="EMBL/GenBank/DDBJ databases">
        <authorList>
            <person name="Kim D.-U."/>
        </authorList>
    </citation>
    <scope>NUCLEOTIDE SEQUENCE [LARGE SCALE GENOMIC DNA]</scope>
    <source>
        <strain evidence="6 7">KACC15460</strain>
    </source>
</reference>
<evidence type="ECO:0000313" key="7">
    <source>
        <dbReference type="Proteomes" id="UP001548832"/>
    </source>
</evidence>
<dbReference type="Proteomes" id="UP001548832">
    <property type="component" value="Unassembled WGS sequence"/>
</dbReference>
<accession>A0ABV2DEK9</accession>
<sequence>MRIAVAGAGIVGLSTAWALRRRGHEVTVFDRGPIPNPMASSYDEQRYHRFAYGRMAGYAKLSLGVTKAWDVLWNDLQETLYIETGVLYVADADNEDVALSVAFARDNGLAFDEIDAGDFVRRFPHLRPRPSDRAVLFPQSGILLAERILVSLARWLTAKGVALRPYARVEEVDHDNGRVRVLGAWQQFDQVVVAAGSWTGELVPDGEELQPTRQIMLYAHAPDRLAEAWASAPALADWTVEDNFYVTPPLRGTRMKMTFDLPFERSDPNTTREASPAEISTVVGIARDALASFDEYQILGGRACYYTNTSDRSFFVRCHGRSWAISTCSGHGFKFGAMTGMAVADAVDGKVTASELRARLEARIP</sequence>